<dbReference type="PANTHER" id="PTHR23322:SF96">
    <property type="entry name" value="FAS-ASSOCIATED FACTOR 1"/>
    <property type="match status" value="1"/>
</dbReference>
<dbReference type="InterPro" id="IPR044541">
    <property type="entry name" value="FAF1_UBA"/>
</dbReference>
<dbReference type="InterPro" id="IPR050730">
    <property type="entry name" value="UBX_domain-protein"/>
</dbReference>
<keyword evidence="3" id="KW-1185">Reference proteome</keyword>
<evidence type="ECO:0000313" key="3">
    <source>
        <dbReference type="Proteomes" id="UP001152795"/>
    </source>
</evidence>
<dbReference type="InterPro" id="IPR000626">
    <property type="entry name" value="Ubiquitin-like_dom"/>
</dbReference>
<dbReference type="GO" id="GO:0005783">
    <property type="term" value="C:endoplasmic reticulum"/>
    <property type="evidence" value="ECO:0007669"/>
    <property type="project" value="TreeGrafter"/>
</dbReference>
<dbReference type="InterPro" id="IPR049483">
    <property type="entry name" value="FAF1_2-like_UAS"/>
</dbReference>
<accession>A0A7D9EJF8</accession>
<evidence type="ECO:0000256" key="1">
    <source>
        <dbReference type="SAM" id="MobiDB-lite"/>
    </source>
</evidence>
<dbReference type="Gene3D" id="3.10.20.90">
    <property type="entry name" value="Phosphatidylinositol 3-kinase Catalytic Subunit, Chain A, domain 1"/>
    <property type="match status" value="2"/>
</dbReference>
<dbReference type="SUPFAM" id="SSF54236">
    <property type="entry name" value="Ubiquitin-like"/>
    <property type="match status" value="2"/>
</dbReference>
<dbReference type="Gene3D" id="3.40.30.10">
    <property type="entry name" value="Glutaredoxin"/>
    <property type="match status" value="1"/>
</dbReference>
<dbReference type="Proteomes" id="UP001152795">
    <property type="component" value="Unassembled WGS sequence"/>
</dbReference>
<dbReference type="Pfam" id="PF14555">
    <property type="entry name" value="UBA_4"/>
    <property type="match status" value="1"/>
</dbReference>
<dbReference type="CDD" id="cd14413">
    <property type="entry name" value="UBA_FAF1"/>
    <property type="match status" value="1"/>
</dbReference>
<feature type="region of interest" description="Disordered" evidence="1">
    <location>
        <begin position="71"/>
        <end position="101"/>
    </location>
</feature>
<name>A0A7D9EJF8_PARCT</name>
<feature type="compositionally biased region" description="Low complexity" evidence="1">
    <location>
        <begin position="79"/>
        <end position="95"/>
    </location>
</feature>
<dbReference type="PROSITE" id="PS50053">
    <property type="entry name" value="UBIQUITIN_2"/>
    <property type="match status" value="1"/>
</dbReference>
<dbReference type="Gene3D" id="1.10.8.10">
    <property type="entry name" value="DNA helicase RuvA subunit, C-terminal domain"/>
    <property type="match status" value="1"/>
</dbReference>
<gene>
    <name evidence="2" type="ORF">PACLA_8A030734</name>
</gene>
<reference evidence="2" key="1">
    <citation type="submission" date="2020-04" db="EMBL/GenBank/DDBJ databases">
        <authorList>
            <person name="Alioto T."/>
            <person name="Alioto T."/>
            <person name="Gomez Garrido J."/>
        </authorList>
    </citation>
    <scope>NUCLEOTIDE SEQUENCE</scope>
    <source>
        <strain evidence="2">A484AB</strain>
    </source>
</reference>
<dbReference type="EMBL" id="CACRXK020006819">
    <property type="protein sequence ID" value="CAB4010530.1"/>
    <property type="molecule type" value="Genomic_DNA"/>
</dbReference>
<dbReference type="Pfam" id="PF21021">
    <property type="entry name" value="FAF1"/>
    <property type="match status" value="1"/>
</dbReference>
<dbReference type="OrthoDB" id="1920064at2759"/>
<dbReference type="GO" id="GO:0043130">
    <property type="term" value="F:ubiquitin binding"/>
    <property type="evidence" value="ECO:0007669"/>
    <property type="project" value="TreeGrafter"/>
</dbReference>
<organism evidence="2 3">
    <name type="scientific">Paramuricea clavata</name>
    <name type="common">Red gorgonian</name>
    <name type="synonym">Violescent sea-whip</name>
    <dbReference type="NCBI Taxonomy" id="317549"/>
    <lineage>
        <taxon>Eukaryota</taxon>
        <taxon>Metazoa</taxon>
        <taxon>Cnidaria</taxon>
        <taxon>Anthozoa</taxon>
        <taxon>Octocorallia</taxon>
        <taxon>Malacalcyonacea</taxon>
        <taxon>Plexauridae</taxon>
        <taxon>Paramuricea</taxon>
    </lineage>
</organism>
<protein>
    <submittedName>
        <fullName evidence="2">FAS-associated factor 1</fullName>
    </submittedName>
</protein>
<dbReference type="GO" id="GO:0036503">
    <property type="term" value="P:ERAD pathway"/>
    <property type="evidence" value="ECO:0007669"/>
    <property type="project" value="TreeGrafter"/>
</dbReference>
<sequence>MADFGDREMILANFQAVTGIDNLDECIELLNQHDWDLMSCVNSVFANRSSEQLDTVDSIGDSLTTRSVQLQAQPPVTTSIPSSESRISGSHSCESQNSRSDSSAGRILQFNVEWRDRTIAVTLHDTSSVAMLKKELEKDIGVPTALHELSQWPKDISVTDSTILSRLNLENETSLVLLTPSETSSCGESSAQCSSTMNNGMIKSSRHVGVPEVKLNIRYTNKQHELTFPGTKTIGEIKTDVRDLTNVEPRYQEWIGWPERVNDQTKLGDLNKTFHLLTLKRRLSPRGRSPPKVKSVIQVESDDEEEAMDICDDNESTCSDVSVEIEVEDDDDDIILEEIPIRKTIKDLIPPRSRDTRETLTTFVSNFEERYGHCHPHFYLGSFNEALEEANAKTAKDVSSCVKLINVKSKTFTMPSMR</sequence>
<comment type="caution">
    <text evidence="2">The sequence shown here is derived from an EMBL/GenBank/DDBJ whole genome shotgun (WGS) entry which is preliminary data.</text>
</comment>
<proteinExistence type="predicted"/>
<dbReference type="GO" id="GO:0005634">
    <property type="term" value="C:nucleus"/>
    <property type="evidence" value="ECO:0007669"/>
    <property type="project" value="TreeGrafter"/>
</dbReference>
<evidence type="ECO:0000313" key="2">
    <source>
        <dbReference type="EMBL" id="CAB4010530.1"/>
    </source>
</evidence>
<dbReference type="PANTHER" id="PTHR23322">
    <property type="entry name" value="FAS-ASSOCIATED PROTEIN"/>
    <property type="match status" value="1"/>
</dbReference>
<dbReference type="AlphaFoldDB" id="A0A7D9EJF8"/>
<dbReference type="InterPro" id="IPR029071">
    <property type="entry name" value="Ubiquitin-like_domsf"/>
</dbReference>